<dbReference type="Proteomes" id="UP001283341">
    <property type="component" value="Unassembled WGS sequence"/>
</dbReference>
<feature type="compositionally biased region" description="Basic residues" evidence="1">
    <location>
        <begin position="14"/>
        <end position="30"/>
    </location>
</feature>
<organism evidence="2 3">
    <name type="scientific">Apodospora peruviana</name>
    <dbReference type="NCBI Taxonomy" id="516989"/>
    <lineage>
        <taxon>Eukaryota</taxon>
        <taxon>Fungi</taxon>
        <taxon>Dikarya</taxon>
        <taxon>Ascomycota</taxon>
        <taxon>Pezizomycotina</taxon>
        <taxon>Sordariomycetes</taxon>
        <taxon>Sordariomycetidae</taxon>
        <taxon>Sordariales</taxon>
        <taxon>Lasiosphaeriaceae</taxon>
        <taxon>Apodospora</taxon>
    </lineage>
</organism>
<accession>A0AAE0HU73</accession>
<evidence type="ECO:0000256" key="1">
    <source>
        <dbReference type="SAM" id="MobiDB-lite"/>
    </source>
</evidence>
<keyword evidence="3" id="KW-1185">Reference proteome</keyword>
<protein>
    <submittedName>
        <fullName evidence="2">Uncharacterized protein</fullName>
    </submittedName>
</protein>
<evidence type="ECO:0000313" key="3">
    <source>
        <dbReference type="Proteomes" id="UP001283341"/>
    </source>
</evidence>
<dbReference type="AlphaFoldDB" id="A0AAE0HU73"/>
<sequence>MLNHERNYRRLHHHHRYHHHDHHQRRRHSRPYAIPQPEIPPVAPRLLSHIHPIHLEESVDGGRGHYASVSVLDPVMRIERSGGNCAGNPTAKPVYRIILNLRMQLSINQKSSELQKHNRIFDSINVRYLYRSGERHDILPKGDQVTSDITFRGEDGDSTDIQAGIGGSIGGQPMPALTVHAAHASKLTYERKLRSWRKSLTYEKYPPPTTETKHGGITSLFNMATQQGPLLPKPESHFRVSSTHADKCSCRRPRRCRARYSRHGAYDRAAHWSGQTEAQLHLWTPEIYENINCPLTITREVDAEEIDHILNNGASSFGRHILRRYLHFDFDMEIRLREIGWGFWGLFKSSSEPAEIRARNDSGRPLAPDRSSFCVTCCTERISWPQFETRDLQTEAEEQIAKYGYVRRLQTTEEYQNYYNGPTAILGDATAYHYADEGRAGDSHGSTAVARGRPPLNVSASSASDGRRRVSFSPEGRLRVFGQRILPSSEVLTSRPSRVSFLPRAPSPPPSAVRHSHPPLSPRVASLRWSRSERSSERFGGEVEGLFRDDDGATEMGHDRHSEYGNYRRPAVVTTSESGSNNGGEELWGGGCG</sequence>
<reference evidence="2" key="2">
    <citation type="submission" date="2023-06" db="EMBL/GenBank/DDBJ databases">
        <authorList>
            <consortium name="Lawrence Berkeley National Laboratory"/>
            <person name="Haridas S."/>
            <person name="Hensen N."/>
            <person name="Bonometti L."/>
            <person name="Westerberg I."/>
            <person name="Brannstrom I.O."/>
            <person name="Guillou S."/>
            <person name="Cros-Aarteil S."/>
            <person name="Calhoun S."/>
            <person name="Kuo A."/>
            <person name="Mondo S."/>
            <person name="Pangilinan J."/>
            <person name="Riley R."/>
            <person name="Labutti K."/>
            <person name="Andreopoulos B."/>
            <person name="Lipzen A."/>
            <person name="Chen C."/>
            <person name="Yanf M."/>
            <person name="Daum C."/>
            <person name="Ng V."/>
            <person name="Clum A."/>
            <person name="Steindorff A."/>
            <person name="Ohm R."/>
            <person name="Martin F."/>
            <person name="Silar P."/>
            <person name="Natvig D."/>
            <person name="Lalanne C."/>
            <person name="Gautier V."/>
            <person name="Ament-Velasquez S.L."/>
            <person name="Kruys A."/>
            <person name="Hutchinson M.I."/>
            <person name="Powell A.J."/>
            <person name="Barry K."/>
            <person name="Miller A.N."/>
            <person name="Grigoriev I.V."/>
            <person name="Debuchy R."/>
            <person name="Gladieux P."/>
            <person name="Thoren M.H."/>
            <person name="Johannesson H."/>
        </authorList>
    </citation>
    <scope>NUCLEOTIDE SEQUENCE</scope>
    <source>
        <strain evidence="2">CBS 118394</strain>
    </source>
</reference>
<feature type="region of interest" description="Disordered" evidence="1">
    <location>
        <begin position="14"/>
        <end position="38"/>
    </location>
</feature>
<feature type="region of interest" description="Disordered" evidence="1">
    <location>
        <begin position="439"/>
        <end position="469"/>
    </location>
</feature>
<feature type="compositionally biased region" description="Basic and acidic residues" evidence="1">
    <location>
        <begin position="530"/>
        <end position="563"/>
    </location>
</feature>
<name>A0AAE0HU73_9PEZI</name>
<proteinExistence type="predicted"/>
<feature type="compositionally biased region" description="Low complexity" evidence="1">
    <location>
        <begin position="576"/>
        <end position="585"/>
    </location>
</feature>
<reference evidence="2" key="1">
    <citation type="journal article" date="2023" name="Mol. Phylogenet. Evol.">
        <title>Genome-scale phylogeny and comparative genomics of the fungal order Sordariales.</title>
        <authorList>
            <person name="Hensen N."/>
            <person name="Bonometti L."/>
            <person name="Westerberg I."/>
            <person name="Brannstrom I.O."/>
            <person name="Guillou S."/>
            <person name="Cros-Aarteil S."/>
            <person name="Calhoun S."/>
            <person name="Haridas S."/>
            <person name="Kuo A."/>
            <person name="Mondo S."/>
            <person name="Pangilinan J."/>
            <person name="Riley R."/>
            <person name="LaButti K."/>
            <person name="Andreopoulos B."/>
            <person name="Lipzen A."/>
            <person name="Chen C."/>
            <person name="Yan M."/>
            <person name="Daum C."/>
            <person name="Ng V."/>
            <person name="Clum A."/>
            <person name="Steindorff A."/>
            <person name="Ohm R.A."/>
            <person name="Martin F."/>
            <person name="Silar P."/>
            <person name="Natvig D.O."/>
            <person name="Lalanne C."/>
            <person name="Gautier V."/>
            <person name="Ament-Velasquez S.L."/>
            <person name="Kruys A."/>
            <person name="Hutchinson M.I."/>
            <person name="Powell A.J."/>
            <person name="Barry K."/>
            <person name="Miller A.N."/>
            <person name="Grigoriev I.V."/>
            <person name="Debuchy R."/>
            <person name="Gladieux P."/>
            <person name="Hiltunen Thoren M."/>
            <person name="Johannesson H."/>
        </authorList>
    </citation>
    <scope>NUCLEOTIDE SEQUENCE</scope>
    <source>
        <strain evidence="2">CBS 118394</strain>
    </source>
</reference>
<gene>
    <name evidence="2" type="ORF">B0H66DRAFT_569315</name>
</gene>
<dbReference type="EMBL" id="JAUEDM010000008">
    <property type="protein sequence ID" value="KAK3312984.1"/>
    <property type="molecule type" value="Genomic_DNA"/>
</dbReference>
<evidence type="ECO:0000313" key="2">
    <source>
        <dbReference type="EMBL" id="KAK3312984.1"/>
    </source>
</evidence>
<comment type="caution">
    <text evidence="2">The sequence shown here is derived from an EMBL/GenBank/DDBJ whole genome shotgun (WGS) entry which is preliminary data.</text>
</comment>
<feature type="region of interest" description="Disordered" evidence="1">
    <location>
        <begin position="492"/>
        <end position="593"/>
    </location>
</feature>